<gene>
    <name evidence="5" type="ORF">RM533_06025</name>
</gene>
<feature type="transmembrane region" description="Helical" evidence="3">
    <location>
        <begin position="296"/>
        <end position="317"/>
    </location>
</feature>
<dbReference type="Pfam" id="PF02397">
    <property type="entry name" value="Bac_transf"/>
    <property type="match status" value="1"/>
</dbReference>
<evidence type="ECO:0000256" key="2">
    <source>
        <dbReference type="ARBA" id="ARBA00023169"/>
    </source>
</evidence>
<evidence type="ECO:0000259" key="4">
    <source>
        <dbReference type="Pfam" id="PF02397"/>
    </source>
</evidence>
<comment type="similarity">
    <text evidence="1">Belongs to the bacterial sugar transferase family.</text>
</comment>
<dbReference type="PANTHER" id="PTHR30576:SF21">
    <property type="entry name" value="UDP-GLUCOSE:UNDECAPRENYL-PHOSPHATE GLUCOSE-1-PHOSPHATE TRANSFERASE"/>
    <property type="match status" value="1"/>
</dbReference>
<dbReference type="InterPro" id="IPR003362">
    <property type="entry name" value="Bact_transf"/>
</dbReference>
<evidence type="ECO:0000313" key="6">
    <source>
        <dbReference type="Proteomes" id="UP001259803"/>
    </source>
</evidence>
<evidence type="ECO:0000256" key="3">
    <source>
        <dbReference type="SAM" id="Phobius"/>
    </source>
</evidence>
<keyword evidence="5" id="KW-0808">Transferase</keyword>
<accession>A0ABU2ZGM4</accession>
<keyword evidence="6" id="KW-1185">Reference proteome</keyword>
<dbReference type="Pfam" id="PF13727">
    <property type="entry name" value="CoA_binding_3"/>
    <property type="match status" value="1"/>
</dbReference>
<dbReference type="PANTHER" id="PTHR30576">
    <property type="entry name" value="COLANIC BIOSYNTHESIS UDP-GLUCOSE LIPID CARRIER TRANSFERASE"/>
    <property type="match status" value="1"/>
</dbReference>
<dbReference type="GO" id="GO:0016740">
    <property type="term" value="F:transferase activity"/>
    <property type="evidence" value="ECO:0007669"/>
    <property type="project" value="UniProtKB-KW"/>
</dbReference>
<evidence type="ECO:0000313" key="5">
    <source>
        <dbReference type="EMBL" id="MDT0575738.1"/>
    </source>
</evidence>
<keyword evidence="3" id="KW-0812">Transmembrane</keyword>
<feature type="transmembrane region" description="Helical" evidence="3">
    <location>
        <begin position="52"/>
        <end position="75"/>
    </location>
</feature>
<dbReference type="Proteomes" id="UP001259803">
    <property type="component" value="Unassembled WGS sequence"/>
</dbReference>
<feature type="transmembrane region" description="Helical" evidence="3">
    <location>
        <begin position="142"/>
        <end position="162"/>
    </location>
</feature>
<name>A0ABU2ZGM4_9SPHN</name>
<reference evidence="5 6" key="1">
    <citation type="submission" date="2023-09" db="EMBL/GenBank/DDBJ databases">
        <authorList>
            <person name="Rey-Velasco X."/>
        </authorList>
    </citation>
    <scope>NUCLEOTIDE SEQUENCE [LARGE SCALE GENOMIC DNA]</scope>
    <source>
        <strain evidence="5 6">F390</strain>
    </source>
</reference>
<sequence length="484" mass="53377">MAHIGELVGISSRSAQRFTHRFNSAQLAGKARSEASTLRKVRSLERRRMQCYLALMLADITALVVGFGIAGAIYLGDFAAPQPMLQMQLLLPLFLTVGLYNGAYCLAALERPLHSMLHVIAALVLAALALIFMAFYTKTGDAFSRMVLSMGVVFSSVMLAFARSLMRHFIAWRCGPIVQNLLIIDDDGPPLCIAGAYRITADAHRLVPSLDNPATLDLVGRYLRNMDKVVVTCPPERRVAWAMILKCMSVEGEILDDAVTAMGALGARRRGRHGTLLVAQKSLGLRSQAVKRAFDLAVAIPALILLAPLMVTVALLIKLEDRGPVLFVQRRMGQSNRFFHILKFRSMRVDRHDADGDQSATHGDARVTSIGRFIRRTSIDELPQLFNVLGGSMSLVGPRPHALGSCAGEKLFWEVDVRYWQRHTLKPGLTGLAQIRGFRGATATEADLTGRLQSDLQYLNGWSLWRDIAITCATVRVVCHERAF</sequence>
<proteinExistence type="inferred from homology"/>
<comment type="caution">
    <text evidence="5">The sequence shown here is derived from an EMBL/GenBank/DDBJ whole genome shotgun (WGS) entry which is preliminary data.</text>
</comment>
<keyword evidence="3" id="KW-1133">Transmembrane helix</keyword>
<keyword evidence="2" id="KW-0270">Exopolysaccharide synthesis</keyword>
<feature type="transmembrane region" description="Helical" evidence="3">
    <location>
        <begin position="87"/>
        <end position="109"/>
    </location>
</feature>
<dbReference type="EMBL" id="JAVRHS010000003">
    <property type="protein sequence ID" value="MDT0575738.1"/>
    <property type="molecule type" value="Genomic_DNA"/>
</dbReference>
<keyword evidence="3" id="KW-0472">Membrane</keyword>
<organism evidence="5 6">
    <name type="scientific">Croceicoccus esteveae</name>
    <dbReference type="NCBI Taxonomy" id="3075597"/>
    <lineage>
        <taxon>Bacteria</taxon>
        <taxon>Pseudomonadati</taxon>
        <taxon>Pseudomonadota</taxon>
        <taxon>Alphaproteobacteria</taxon>
        <taxon>Sphingomonadales</taxon>
        <taxon>Erythrobacteraceae</taxon>
        <taxon>Croceicoccus</taxon>
    </lineage>
</organism>
<feature type="domain" description="Bacterial sugar transferase" evidence="4">
    <location>
        <begin position="291"/>
        <end position="479"/>
    </location>
</feature>
<protein>
    <submittedName>
        <fullName evidence="5">Sugar transferase</fullName>
    </submittedName>
</protein>
<evidence type="ECO:0000256" key="1">
    <source>
        <dbReference type="ARBA" id="ARBA00006464"/>
    </source>
</evidence>
<feature type="transmembrane region" description="Helical" evidence="3">
    <location>
        <begin position="116"/>
        <end position="136"/>
    </location>
</feature>
<dbReference type="RefSeq" id="WP_311340308.1">
    <property type="nucleotide sequence ID" value="NZ_JAVRHS010000003.1"/>
</dbReference>